<dbReference type="RefSeq" id="WP_203646037.1">
    <property type="nucleotide sequence ID" value="NZ_BOLN01000007.1"/>
</dbReference>
<proteinExistence type="predicted"/>
<dbReference type="EC" id="2.3.1.-" evidence="1"/>
<dbReference type="Proteomes" id="UP001597189">
    <property type="component" value="Unassembled WGS sequence"/>
</dbReference>
<keyword evidence="1" id="KW-0012">Acyltransferase</keyword>
<dbReference type="Gene3D" id="2.160.10.10">
    <property type="entry name" value="Hexapeptide repeat proteins"/>
    <property type="match status" value="1"/>
</dbReference>
<evidence type="ECO:0000313" key="2">
    <source>
        <dbReference type="Proteomes" id="UP001597189"/>
    </source>
</evidence>
<protein>
    <submittedName>
        <fullName evidence="1">CatB-related O-acetyltransferase</fullName>
        <ecNumber evidence="1">2.3.1.-</ecNumber>
    </submittedName>
</protein>
<dbReference type="GO" id="GO:0016746">
    <property type="term" value="F:acyltransferase activity"/>
    <property type="evidence" value="ECO:0007669"/>
    <property type="project" value="UniProtKB-KW"/>
</dbReference>
<keyword evidence="1" id="KW-0808">Transferase</keyword>
<dbReference type="PANTHER" id="PTHR43300">
    <property type="entry name" value="ACETYLTRANSFERASE"/>
    <property type="match status" value="1"/>
</dbReference>
<dbReference type="SUPFAM" id="SSF51161">
    <property type="entry name" value="Trimeric LpxA-like enzymes"/>
    <property type="match status" value="1"/>
</dbReference>
<organism evidence="1 2">
    <name type="scientific">Levilactobacillus lanxiensis</name>
    <dbReference type="NCBI Taxonomy" id="2799568"/>
    <lineage>
        <taxon>Bacteria</taxon>
        <taxon>Bacillati</taxon>
        <taxon>Bacillota</taxon>
        <taxon>Bacilli</taxon>
        <taxon>Lactobacillales</taxon>
        <taxon>Lactobacillaceae</taxon>
        <taxon>Levilactobacillus</taxon>
    </lineage>
</organism>
<dbReference type="EMBL" id="JBHTOD010000007">
    <property type="protein sequence ID" value="MFD1455958.1"/>
    <property type="molecule type" value="Genomic_DNA"/>
</dbReference>
<dbReference type="PANTHER" id="PTHR43300:SF11">
    <property type="entry name" value="ACETYLTRANSFERASE RV3034C-RELATED"/>
    <property type="match status" value="1"/>
</dbReference>
<gene>
    <name evidence="1" type="ORF">ACFQ44_09805</name>
</gene>
<keyword evidence="2" id="KW-1185">Reference proteome</keyword>
<dbReference type="InterPro" id="IPR050179">
    <property type="entry name" value="Trans_hexapeptide_repeat"/>
</dbReference>
<evidence type="ECO:0000313" key="1">
    <source>
        <dbReference type="EMBL" id="MFD1455958.1"/>
    </source>
</evidence>
<reference evidence="2" key="1">
    <citation type="journal article" date="2019" name="Int. J. Syst. Evol. Microbiol.">
        <title>The Global Catalogue of Microorganisms (GCM) 10K type strain sequencing project: providing services to taxonomists for standard genome sequencing and annotation.</title>
        <authorList>
            <consortium name="The Broad Institute Genomics Platform"/>
            <consortium name="The Broad Institute Genome Sequencing Center for Infectious Disease"/>
            <person name="Wu L."/>
            <person name="Ma J."/>
        </authorList>
    </citation>
    <scope>NUCLEOTIDE SEQUENCE [LARGE SCALE GENOMIC DNA]</scope>
    <source>
        <strain evidence="2">CCM 8979</strain>
    </source>
</reference>
<sequence>MITVIKHNTFFQRDVQLTDKPRAITVPVQPAVDDYLQAHHIYTRFNSAASRFKVGTDQIRWGVTASIEPYTTFGRGTAFYTMGAFSYSWSQLPVNTVVGRYTSIGSRVRQLGHNHPLDRFTTSSVSFDGKLAAYQDYLQTSGQTYRPIANPAAAVQPIVIGNDVLIGDDVVFGNHGVVVSDGAVVAAGSLVTHDVPPYAVVAGWPARIIKYRFDFPTIDRLLDLRWWQYDFGRFGEIAADARIEPFIAQLENLVATQGLQPFEPEPVTATAVQSLVSDL</sequence>
<comment type="caution">
    <text evidence="1">The sequence shown here is derived from an EMBL/GenBank/DDBJ whole genome shotgun (WGS) entry which is preliminary data.</text>
</comment>
<accession>A0ABW4D5W6</accession>
<dbReference type="InterPro" id="IPR011004">
    <property type="entry name" value="Trimer_LpxA-like_sf"/>
</dbReference>
<name>A0ABW4D5W6_9LACO</name>
<dbReference type="CDD" id="cd03349">
    <property type="entry name" value="LbH_XAT"/>
    <property type="match status" value="1"/>
</dbReference>